<evidence type="ECO:0000256" key="1">
    <source>
        <dbReference type="SAM" id="MobiDB-lite"/>
    </source>
</evidence>
<name>A0AAV9PIX8_9PEZI</name>
<sequence>MPRHAENPLRDESFYPGRRSVDFDSPSSRRRSSRYDPSDSSSRLQRDSNASRYNDLDSGYTRSKFRDTDGFTKSRRTPHRDIGSARHEEEQPRAREPTKSRRRERADSVFAERRERARSPPPVSSRRAAVGSLFDGDFSTQRQYYNPRSRSPAYESRQSERRESRYRGSDAPSPEPRRASTFRRSDAPSPEPRRASTFRRSDAPSPERRRVSTFRRSDVPSPERRRSVFGGRRRSSIGRGFDYLI</sequence>
<dbReference type="Proteomes" id="UP001337655">
    <property type="component" value="Unassembled WGS sequence"/>
</dbReference>
<dbReference type="AlphaFoldDB" id="A0AAV9PIX8"/>
<comment type="caution">
    <text evidence="2">The sequence shown here is derived from an EMBL/GenBank/DDBJ whole genome shotgun (WGS) entry which is preliminary data.</text>
</comment>
<feature type="compositionally biased region" description="Basic and acidic residues" evidence="1">
    <location>
        <begin position="157"/>
        <end position="168"/>
    </location>
</feature>
<accession>A0AAV9PIX8</accession>
<evidence type="ECO:0000313" key="3">
    <source>
        <dbReference type="Proteomes" id="UP001337655"/>
    </source>
</evidence>
<feature type="compositionally biased region" description="Polar residues" evidence="1">
    <location>
        <begin position="138"/>
        <end position="149"/>
    </location>
</feature>
<dbReference type="EMBL" id="JAVRRT010000003">
    <property type="protein sequence ID" value="KAK5173777.1"/>
    <property type="molecule type" value="Genomic_DNA"/>
</dbReference>
<protein>
    <submittedName>
        <fullName evidence="2">Uncharacterized protein</fullName>
    </submittedName>
</protein>
<feature type="compositionally biased region" description="Basic and acidic residues" evidence="1">
    <location>
        <begin position="79"/>
        <end position="118"/>
    </location>
</feature>
<keyword evidence="3" id="KW-1185">Reference proteome</keyword>
<dbReference type="RefSeq" id="XP_064662472.1">
    <property type="nucleotide sequence ID" value="XM_064799717.1"/>
</dbReference>
<reference evidence="2 3" key="1">
    <citation type="submission" date="2023-08" db="EMBL/GenBank/DDBJ databases">
        <title>Black Yeasts Isolated from many extreme environments.</title>
        <authorList>
            <person name="Coleine C."/>
            <person name="Stajich J.E."/>
            <person name="Selbmann L."/>
        </authorList>
    </citation>
    <scope>NUCLEOTIDE SEQUENCE [LARGE SCALE GENOMIC DNA]</scope>
    <source>
        <strain evidence="2 3">CCFEE 5935</strain>
    </source>
</reference>
<feature type="region of interest" description="Disordered" evidence="1">
    <location>
        <begin position="1"/>
        <end position="245"/>
    </location>
</feature>
<organism evidence="2 3">
    <name type="scientific">Saxophila tyrrhenica</name>
    <dbReference type="NCBI Taxonomy" id="1690608"/>
    <lineage>
        <taxon>Eukaryota</taxon>
        <taxon>Fungi</taxon>
        <taxon>Dikarya</taxon>
        <taxon>Ascomycota</taxon>
        <taxon>Pezizomycotina</taxon>
        <taxon>Dothideomycetes</taxon>
        <taxon>Dothideomycetidae</taxon>
        <taxon>Mycosphaerellales</taxon>
        <taxon>Extremaceae</taxon>
        <taxon>Saxophila</taxon>
    </lineage>
</organism>
<proteinExistence type="predicted"/>
<gene>
    <name evidence="2" type="ORF">LTR77_002458</name>
</gene>
<feature type="compositionally biased region" description="Basic and acidic residues" evidence="1">
    <location>
        <begin position="1"/>
        <end position="13"/>
    </location>
</feature>
<evidence type="ECO:0000313" key="2">
    <source>
        <dbReference type="EMBL" id="KAK5173777.1"/>
    </source>
</evidence>
<feature type="compositionally biased region" description="Basic and acidic residues" evidence="1">
    <location>
        <begin position="175"/>
        <end position="226"/>
    </location>
</feature>
<dbReference type="GeneID" id="89923805"/>